<evidence type="ECO:0000313" key="8">
    <source>
        <dbReference type="EMBL" id="VAX39469.1"/>
    </source>
</evidence>
<accession>A0A3B1DB11</accession>
<evidence type="ECO:0000256" key="3">
    <source>
        <dbReference type="ARBA" id="ARBA00022840"/>
    </source>
</evidence>
<dbReference type="InterPro" id="IPR003796">
    <property type="entry name" value="RNR_NrdR-like"/>
</dbReference>
<dbReference type="GO" id="GO:0045892">
    <property type="term" value="P:negative regulation of DNA-templated transcription"/>
    <property type="evidence" value="ECO:0007669"/>
    <property type="project" value="InterPro"/>
</dbReference>
<protein>
    <submittedName>
        <fullName evidence="8">Ribonucleotide reductase transcriptional regulator NrdR</fullName>
    </submittedName>
</protein>
<evidence type="ECO:0000256" key="1">
    <source>
        <dbReference type="ARBA" id="ARBA00022491"/>
    </source>
</evidence>
<dbReference type="EMBL" id="UOGL01000333">
    <property type="protein sequence ID" value="VAX39469.1"/>
    <property type="molecule type" value="Genomic_DNA"/>
</dbReference>
<keyword evidence="1" id="KW-0678">Repressor</keyword>
<proteinExistence type="inferred from homology"/>
<dbReference type="PANTHER" id="PTHR30455:SF2">
    <property type="entry name" value="TRANSCRIPTIONAL REPRESSOR NRDR"/>
    <property type="match status" value="1"/>
</dbReference>
<sequence length="156" mass="18489">MLCPFCREGESKVIDTRGSQDFVIRRRRECLDCKKRFTTFEKFEESPLKVIKKDGARIPFNRENIRAGLEKACYKRPISAEYLEEIIRKVEAEIYSDYEREVPSKAIGEIVFNLLRDVDKVAFVRFASVYREFQDVNDFVDELKPILRDEPPRNQK</sequence>
<dbReference type="NCBIfam" id="TIGR00244">
    <property type="entry name" value="transcriptional regulator NrdR"/>
    <property type="match status" value="1"/>
</dbReference>
<dbReference type="PROSITE" id="PS51161">
    <property type="entry name" value="ATP_CONE"/>
    <property type="match status" value="1"/>
</dbReference>
<keyword evidence="2" id="KW-0547">Nucleotide-binding</keyword>
<evidence type="ECO:0000256" key="4">
    <source>
        <dbReference type="ARBA" id="ARBA00023015"/>
    </source>
</evidence>
<evidence type="ECO:0000259" key="7">
    <source>
        <dbReference type="PROSITE" id="PS51161"/>
    </source>
</evidence>
<dbReference type="GO" id="GO:0003677">
    <property type="term" value="F:DNA binding"/>
    <property type="evidence" value="ECO:0007669"/>
    <property type="project" value="UniProtKB-KW"/>
</dbReference>
<dbReference type="GO" id="GO:0008270">
    <property type="term" value="F:zinc ion binding"/>
    <property type="evidence" value="ECO:0007669"/>
    <property type="project" value="InterPro"/>
</dbReference>
<reference evidence="8" key="1">
    <citation type="submission" date="2018-06" db="EMBL/GenBank/DDBJ databases">
        <authorList>
            <person name="Zhirakovskaya E."/>
        </authorList>
    </citation>
    <scope>NUCLEOTIDE SEQUENCE</scope>
</reference>
<name>A0A3B1DB11_9ZZZZ</name>
<keyword evidence="3" id="KW-0067">ATP-binding</keyword>
<dbReference type="HAMAP" id="MF_00440">
    <property type="entry name" value="NrdR"/>
    <property type="match status" value="1"/>
</dbReference>
<dbReference type="InterPro" id="IPR005144">
    <property type="entry name" value="ATP-cone_dom"/>
</dbReference>
<dbReference type="AlphaFoldDB" id="A0A3B1DB11"/>
<feature type="domain" description="ATP-cone" evidence="7">
    <location>
        <begin position="48"/>
        <end position="138"/>
    </location>
</feature>
<evidence type="ECO:0000256" key="6">
    <source>
        <dbReference type="ARBA" id="ARBA00023163"/>
    </source>
</evidence>
<dbReference type="Pfam" id="PF03477">
    <property type="entry name" value="ATP-cone"/>
    <property type="match status" value="1"/>
</dbReference>
<keyword evidence="4" id="KW-0805">Transcription regulation</keyword>
<evidence type="ECO:0000256" key="5">
    <source>
        <dbReference type="ARBA" id="ARBA00023125"/>
    </source>
</evidence>
<keyword evidence="6" id="KW-0804">Transcription</keyword>
<evidence type="ECO:0000256" key="2">
    <source>
        <dbReference type="ARBA" id="ARBA00022741"/>
    </source>
</evidence>
<organism evidence="8">
    <name type="scientific">hydrothermal vent metagenome</name>
    <dbReference type="NCBI Taxonomy" id="652676"/>
    <lineage>
        <taxon>unclassified sequences</taxon>
        <taxon>metagenomes</taxon>
        <taxon>ecological metagenomes</taxon>
    </lineage>
</organism>
<dbReference type="Pfam" id="PF22811">
    <property type="entry name" value="Zn_ribbon_NrdR"/>
    <property type="match status" value="1"/>
</dbReference>
<dbReference type="GO" id="GO:0005524">
    <property type="term" value="F:ATP binding"/>
    <property type="evidence" value="ECO:0007669"/>
    <property type="project" value="UniProtKB-KW"/>
</dbReference>
<keyword evidence="5" id="KW-0238">DNA-binding</keyword>
<dbReference type="InterPro" id="IPR055173">
    <property type="entry name" value="NrdR-like_N"/>
</dbReference>
<dbReference type="PANTHER" id="PTHR30455">
    <property type="entry name" value="TRANSCRIPTIONAL REPRESSOR NRDR"/>
    <property type="match status" value="1"/>
</dbReference>
<gene>
    <name evidence="8" type="ORF">MNBD_PLANCTO02-3117</name>
</gene>